<proteinExistence type="predicted"/>
<evidence type="ECO:0000313" key="2">
    <source>
        <dbReference type="Proteomes" id="UP000516370"/>
    </source>
</evidence>
<dbReference type="KEGG" id="mard:IBG28_18150"/>
<sequence>MTYERVRKGNPLQLTIDQHFHSAHAISKFYNNEDVVEIMNIGYGKISKKSKNGMLYTKRNWDERAEKGYMYQIESDFHQQIDNIKSYELRDHEAISRYLALWRLRHQFHIERLSDAPLCGIEGENYTKEEQERMESMGLGYVNEKAEIPARQLTGGQIQLGIDQLMQALHSIKWGVLKSNDAHFLCADCYHKLGFIPVSPTIALAANLPDQTLSDDEVAIINRQSVESASKFYFGSNLGKCPIAPN</sequence>
<accession>A0A7H1J4Y8</accession>
<reference evidence="1 2" key="1">
    <citation type="submission" date="2020-09" db="EMBL/GenBank/DDBJ databases">
        <title>Complete genome sequence of an Arctic sea ice bacterium Marinomonas arctica BSI20414.</title>
        <authorList>
            <person name="Liao L."/>
            <person name="Chen B."/>
        </authorList>
    </citation>
    <scope>NUCLEOTIDE SEQUENCE [LARGE SCALE GENOMIC DNA]</scope>
    <source>
        <strain evidence="1 2">BSI20414</strain>
    </source>
</reference>
<evidence type="ECO:0000313" key="1">
    <source>
        <dbReference type="EMBL" id="QNT05554.1"/>
    </source>
</evidence>
<dbReference type="Proteomes" id="UP000516370">
    <property type="component" value="Chromosome"/>
</dbReference>
<dbReference type="EMBL" id="CP061081">
    <property type="protein sequence ID" value="QNT05554.1"/>
    <property type="molecule type" value="Genomic_DNA"/>
</dbReference>
<organism evidence="1 2">
    <name type="scientific">Marinomonas arctica</name>
    <dbReference type="NCBI Taxonomy" id="383750"/>
    <lineage>
        <taxon>Bacteria</taxon>
        <taxon>Pseudomonadati</taxon>
        <taxon>Pseudomonadota</taxon>
        <taxon>Gammaproteobacteria</taxon>
        <taxon>Oceanospirillales</taxon>
        <taxon>Oceanospirillaceae</taxon>
        <taxon>Marinomonas</taxon>
    </lineage>
</organism>
<gene>
    <name evidence="1" type="ORF">IBG28_18150</name>
</gene>
<keyword evidence="2" id="KW-1185">Reference proteome</keyword>
<evidence type="ECO:0008006" key="3">
    <source>
        <dbReference type="Google" id="ProtNLM"/>
    </source>
</evidence>
<name>A0A7H1J4Y8_9GAMM</name>
<dbReference type="OrthoDB" id="8441435at2"/>
<dbReference type="AlphaFoldDB" id="A0A7H1J4Y8"/>
<protein>
    <recommendedName>
        <fullName evidence="3">DUF4238 domain-containing protein</fullName>
    </recommendedName>
</protein>